<feature type="compositionally biased region" description="Low complexity" evidence="2">
    <location>
        <begin position="305"/>
        <end position="323"/>
    </location>
</feature>
<feature type="compositionally biased region" description="Gly residues" evidence="2">
    <location>
        <begin position="390"/>
        <end position="403"/>
    </location>
</feature>
<dbReference type="PANTHER" id="PTHR13586:SF0">
    <property type="entry name" value="TRAILER HITCH, ISOFORM H"/>
    <property type="match status" value="1"/>
</dbReference>
<feature type="compositionally biased region" description="Basic and acidic residues" evidence="2">
    <location>
        <begin position="191"/>
        <end position="207"/>
    </location>
</feature>
<dbReference type="InterPro" id="IPR025762">
    <property type="entry name" value="DFDF"/>
</dbReference>
<sequence>MATAEYIGALISLISKSDIRYQGLLASINPNEATIALEKVRSWGTEGRVSVQGRPQEEIPPSDHVYEYIMFRAADVKDLKIDDPNPPKQQPPVPQPALNDPAILNSSAPSSGPGGFVPPAGMYGMMPPPPFGAAPYPGAPGFGGPSPPQFKGQPPQQSPIPPSQNTATSPSAAPEASKPSKPATPPSAEPVKAEEKSSADKVLEEMSKLSVSKPNTAQQQPSSTPSPSSLPHAAHLPAIPHAAAAAAKAAAQSDRRAAGADRSVNNGPRTNHHRHRADVGGPSMPNKEFDFESANAKFQKHKDTVATASGEEAASVEASTSSALQGNGAGGLLDAIPPPNAESQSSFYDKSGFFDNISSEIKERYERTTPNAGQEADGGDAGSGFFDAPGGRGGRGGRGGGGRGRGRANRIAEEMKNMQTFGDTGASVGGGGGSGGGGRGGRGRGGRGGYRGRGGRGGGRQQQGQSNGGYNNTAPMRMS</sequence>
<dbReference type="SMART" id="SM01199">
    <property type="entry name" value="FDF"/>
    <property type="match status" value="1"/>
</dbReference>
<dbReference type="GO" id="GO:0003729">
    <property type="term" value="F:mRNA binding"/>
    <property type="evidence" value="ECO:0007669"/>
    <property type="project" value="TreeGrafter"/>
</dbReference>
<evidence type="ECO:0000259" key="5">
    <source>
        <dbReference type="PROSITE" id="PS52002"/>
    </source>
</evidence>
<feature type="domain" description="FFD box profile" evidence="4">
    <location>
        <begin position="346"/>
        <end position="361"/>
    </location>
</feature>
<evidence type="ECO:0000313" key="7">
    <source>
        <dbReference type="Proteomes" id="UP000324022"/>
    </source>
</evidence>
<dbReference type="Pfam" id="PF09532">
    <property type="entry name" value="FDF"/>
    <property type="match status" value="1"/>
</dbReference>
<feature type="compositionally biased region" description="Low complexity" evidence="2">
    <location>
        <begin position="216"/>
        <end position="252"/>
    </location>
</feature>
<feature type="region of interest" description="Disordered" evidence="2">
    <location>
        <begin position="79"/>
        <end position="115"/>
    </location>
</feature>
<feature type="domain" description="Sm" evidence="5">
    <location>
        <begin position="1"/>
        <end position="85"/>
    </location>
</feature>
<keyword evidence="7" id="KW-1185">Reference proteome</keyword>
<evidence type="ECO:0000256" key="1">
    <source>
        <dbReference type="PROSITE-ProRule" id="PRU00846"/>
    </source>
</evidence>
<dbReference type="Pfam" id="PF12701">
    <property type="entry name" value="LSM14"/>
    <property type="match status" value="1"/>
</dbReference>
<dbReference type="EMBL" id="OOIN01000031">
    <property type="protein sequence ID" value="SPO30062.1"/>
    <property type="molecule type" value="Genomic_DNA"/>
</dbReference>
<feature type="compositionally biased region" description="Pro residues" evidence="2">
    <location>
        <begin position="86"/>
        <end position="95"/>
    </location>
</feature>
<feature type="region of interest" description="Disordered" evidence="2">
    <location>
        <begin position="134"/>
        <end position="349"/>
    </location>
</feature>
<feature type="short sequence motif" description="FFD box" evidence="1">
    <location>
        <begin position="346"/>
        <end position="361"/>
    </location>
</feature>
<feature type="compositionally biased region" description="Gly residues" evidence="2">
    <location>
        <begin position="446"/>
        <end position="461"/>
    </location>
</feature>
<dbReference type="Gene3D" id="2.30.30.100">
    <property type="match status" value="1"/>
</dbReference>
<dbReference type="PANTHER" id="PTHR13586">
    <property type="entry name" value="SCD6 PROTEIN-RELATED"/>
    <property type="match status" value="1"/>
</dbReference>
<dbReference type="GO" id="GO:0000932">
    <property type="term" value="C:P-body"/>
    <property type="evidence" value="ECO:0007669"/>
    <property type="project" value="TreeGrafter"/>
</dbReference>
<dbReference type="CDD" id="cd01736">
    <property type="entry name" value="LSm14_N"/>
    <property type="match status" value="1"/>
</dbReference>
<dbReference type="InterPro" id="IPR010920">
    <property type="entry name" value="LSM_dom_sf"/>
</dbReference>
<gene>
    <name evidence="6" type="ORF">UTRI_05901</name>
</gene>
<dbReference type="InterPro" id="IPR047575">
    <property type="entry name" value="Sm"/>
</dbReference>
<proteinExistence type="predicted"/>
<dbReference type="GO" id="GO:0034063">
    <property type="term" value="P:stress granule assembly"/>
    <property type="evidence" value="ECO:0007669"/>
    <property type="project" value="TreeGrafter"/>
</dbReference>
<accession>A0A5C3EI15</accession>
<feature type="compositionally biased region" description="Low complexity" evidence="2">
    <location>
        <begin position="163"/>
        <end position="181"/>
    </location>
</feature>
<dbReference type="PROSITE" id="PS52002">
    <property type="entry name" value="SM"/>
    <property type="match status" value="1"/>
</dbReference>
<dbReference type="AlphaFoldDB" id="A0A5C3EI15"/>
<organism evidence="6 7">
    <name type="scientific">Ustilago trichophora</name>
    <dbReference type="NCBI Taxonomy" id="86804"/>
    <lineage>
        <taxon>Eukaryota</taxon>
        <taxon>Fungi</taxon>
        <taxon>Dikarya</taxon>
        <taxon>Basidiomycota</taxon>
        <taxon>Ustilaginomycotina</taxon>
        <taxon>Ustilaginomycetes</taxon>
        <taxon>Ustilaginales</taxon>
        <taxon>Ustilaginaceae</taxon>
        <taxon>Ustilago</taxon>
    </lineage>
</organism>
<dbReference type="InterPro" id="IPR025609">
    <property type="entry name" value="Lsm14-like_N"/>
</dbReference>
<dbReference type="OrthoDB" id="21539at2759"/>
<evidence type="ECO:0000313" key="6">
    <source>
        <dbReference type="EMBL" id="SPO30062.1"/>
    </source>
</evidence>
<dbReference type="Proteomes" id="UP000324022">
    <property type="component" value="Unassembled WGS sequence"/>
</dbReference>
<dbReference type="InterPro" id="IPR025761">
    <property type="entry name" value="FFD_box"/>
</dbReference>
<feature type="domain" description="DFDF" evidence="3">
    <location>
        <begin position="277"/>
        <end position="313"/>
    </location>
</feature>
<dbReference type="GO" id="GO:0033962">
    <property type="term" value="P:P-body assembly"/>
    <property type="evidence" value="ECO:0007669"/>
    <property type="project" value="TreeGrafter"/>
</dbReference>
<feature type="region of interest" description="Disordered" evidence="2">
    <location>
        <begin position="363"/>
        <end position="479"/>
    </location>
</feature>
<evidence type="ECO:0000259" key="4">
    <source>
        <dbReference type="PROSITE" id="PS51513"/>
    </source>
</evidence>
<evidence type="ECO:0000256" key="2">
    <source>
        <dbReference type="SAM" id="MobiDB-lite"/>
    </source>
</evidence>
<reference evidence="6 7" key="1">
    <citation type="submission" date="2018-03" db="EMBL/GenBank/DDBJ databases">
        <authorList>
            <person name="Guldener U."/>
        </authorList>
    </citation>
    <scope>NUCLEOTIDE SEQUENCE [LARGE SCALE GENOMIC DNA]</scope>
    <source>
        <strain evidence="6 7">NBRC100155</strain>
    </source>
</reference>
<evidence type="ECO:0000259" key="3">
    <source>
        <dbReference type="PROSITE" id="PS51512"/>
    </source>
</evidence>
<name>A0A5C3EI15_9BASI</name>
<dbReference type="PROSITE" id="PS51512">
    <property type="entry name" value="DFDF"/>
    <property type="match status" value="1"/>
</dbReference>
<dbReference type="InterPro" id="IPR019050">
    <property type="entry name" value="FDF_dom"/>
</dbReference>
<feature type="compositionally biased region" description="Low complexity" evidence="2">
    <location>
        <begin position="462"/>
        <end position="471"/>
    </location>
</feature>
<feature type="compositionally biased region" description="Gly residues" evidence="2">
    <location>
        <begin position="427"/>
        <end position="440"/>
    </location>
</feature>
<dbReference type="SMART" id="SM01271">
    <property type="entry name" value="LSM14"/>
    <property type="match status" value="1"/>
</dbReference>
<protein>
    <submittedName>
        <fullName evidence="6">Related to SCD6 - protein may bind RNA and have a role in RNA processing</fullName>
    </submittedName>
</protein>
<dbReference type="PROSITE" id="PS51513">
    <property type="entry name" value="FFD"/>
    <property type="match status" value="1"/>
</dbReference>
<dbReference type="SUPFAM" id="SSF50182">
    <property type="entry name" value="Sm-like ribonucleoproteins"/>
    <property type="match status" value="1"/>
</dbReference>